<dbReference type="Proteomes" id="UP000377595">
    <property type="component" value="Unassembled WGS sequence"/>
</dbReference>
<evidence type="ECO:0000313" key="2">
    <source>
        <dbReference type="EMBL" id="GES20530.1"/>
    </source>
</evidence>
<accession>A0A5M3XHU5</accession>
<proteinExistence type="predicted"/>
<reference evidence="2 3" key="1">
    <citation type="submission" date="2019-10" db="EMBL/GenBank/DDBJ databases">
        <title>Whole genome shotgun sequence of Acrocarpospora pleiomorpha NBRC 16267.</title>
        <authorList>
            <person name="Ichikawa N."/>
            <person name="Kimura A."/>
            <person name="Kitahashi Y."/>
            <person name="Komaki H."/>
            <person name="Oguchi A."/>
        </authorList>
    </citation>
    <scope>NUCLEOTIDE SEQUENCE [LARGE SCALE GENOMIC DNA]</scope>
    <source>
        <strain evidence="2 3">NBRC 16267</strain>
    </source>
</reference>
<protein>
    <submittedName>
        <fullName evidence="2">Uncharacterized protein</fullName>
    </submittedName>
</protein>
<gene>
    <name evidence="2" type="ORF">Aple_034260</name>
</gene>
<comment type="caution">
    <text evidence="2">The sequence shown here is derived from an EMBL/GenBank/DDBJ whole genome shotgun (WGS) entry which is preliminary data.</text>
</comment>
<dbReference type="AlphaFoldDB" id="A0A5M3XHU5"/>
<keyword evidence="3" id="KW-1185">Reference proteome</keyword>
<name>A0A5M3XHU5_9ACTN</name>
<feature type="region of interest" description="Disordered" evidence="1">
    <location>
        <begin position="1"/>
        <end position="25"/>
    </location>
</feature>
<evidence type="ECO:0000256" key="1">
    <source>
        <dbReference type="SAM" id="MobiDB-lite"/>
    </source>
</evidence>
<dbReference type="EMBL" id="BLAF01000017">
    <property type="protein sequence ID" value="GES20530.1"/>
    <property type="molecule type" value="Genomic_DNA"/>
</dbReference>
<sequence>MADDGKTRQRRYHAHRRGDHSMCSPDRCPDAPGGFRVFEIPESGGVLAAVLDYIDTLPVGTDAGPQMVLARAAIALATAIDGHQSGLASNVRELQAVMSHLGEADDETPLDDLRAKRAERRARLLREHDATEES</sequence>
<feature type="compositionally biased region" description="Basic residues" evidence="1">
    <location>
        <begin position="8"/>
        <end position="18"/>
    </location>
</feature>
<organism evidence="2 3">
    <name type="scientific">Acrocarpospora pleiomorpha</name>
    <dbReference type="NCBI Taxonomy" id="90975"/>
    <lineage>
        <taxon>Bacteria</taxon>
        <taxon>Bacillati</taxon>
        <taxon>Actinomycetota</taxon>
        <taxon>Actinomycetes</taxon>
        <taxon>Streptosporangiales</taxon>
        <taxon>Streptosporangiaceae</taxon>
        <taxon>Acrocarpospora</taxon>
    </lineage>
</organism>
<evidence type="ECO:0000313" key="3">
    <source>
        <dbReference type="Proteomes" id="UP000377595"/>
    </source>
</evidence>